<dbReference type="PROSITE" id="PS00134">
    <property type="entry name" value="TRYPSIN_HIS"/>
    <property type="match status" value="1"/>
</dbReference>
<feature type="compositionally biased region" description="Pro residues" evidence="10">
    <location>
        <begin position="577"/>
        <end position="645"/>
    </location>
</feature>
<feature type="domain" description="SRCR" evidence="12">
    <location>
        <begin position="1068"/>
        <end position="1180"/>
    </location>
</feature>
<reference evidence="14" key="1">
    <citation type="journal article" date="2021" name="Proc. Natl. Acad. Sci. U.S.A.">
        <title>Three genomes in the algal genus Volvox reveal the fate of a haploid sex-determining region after a transition to homothallism.</title>
        <authorList>
            <person name="Yamamoto K."/>
            <person name="Hamaji T."/>
            <person name="Kawai-Toyooka H."/>
            <person name="Matsuzaki R."/>
            <person name="Takahashi F."/>
            <person name="Nishimura Y."/>
            <person name="Kawachi M."/>
            <person name="Noguchi H."/>
            <person name="Minakuchi Y."/>
            <person name="Umen J.G."/>
            <person name="Toyoda A."/>
            <person name="Nozaki H."/>
        </authorList>
    </citation>
    <scope>NUCLEOTIDE SEQUENCE</scope>
    <source>
        <strain evidence="14">NIES-3780</strain>
    </source>
</reference>
<evidence type="ECO:0000259" key="13">
    <source>
        <dbReference type="PROSITE" id="PS51465"/>
    </source>
</evidence>
<feature type="domain" description="SRCR" evidence="12">
    <location>
        <begin position="1208"/>
        <end position="1312"/>
    </location>
</feature>
<feature type="compositionally biased region" description="Polar residues" evidence="10">
    <location>
        <begin position="107"/>
        <end position="132"/>
    </location>
</feature>
<evidence type="ECO:0000256" key="2">
    <source>
        <dbReference type="ARBA" id="ARBA00022692"/>
    </source>
</evidence>
<dbReference type="SMART" id="SM00202">
    <property type="entry name" value="SR"/>
    <property type="match status" value="5"/>
</dbReference>
<organism evidence="14 15">
    <name type="scientific">Volvox africanus</name>
    <dbReference type="NCBI Taxonomy" id="51714"/>
    <lineage>
        <taxon>Eukaryota</taxon>
        <taxon>Viridiplantae</taxon>
        <taxon>Chlorophyta</taxon>
        <taxon>core chlorophytes</taxon>
        <taxon>Chlorophyceae</taxon>
        <taxon>CS clade</taxon>
        <taxon>Chlamydomonadales</taxon>
        <taxon>Volvocaceae</taxon>
        <taxon>Volvox</taxon>
    </lineage>
</organism>
<dbReference type="Proteomes" id="UP000747399">
    <property type="component" value="Unassembled WGS sequence"/>
</dbReference>
<comment type="subcellular location">
    <subcellularLocation>
        <location evidence="1">Membrane</location>
        <topology evidence="1">Single-pass membrane protein</topology>
    </subcellularLocation>
</comment>
<keyword evidence="8" id="KW-0675">Receptor</keyword>
<evidence type="ECO:0000256" key="8">
    <source>
        <dbReference type="ARBA" id="ARBA00023170"/>
    </source>
</evidence>
<accession>A0A8J4F2W0</accession>
<dbReference type="CDD" id="cd00104">
    <property type="entry name" value="KAZAL_FS"/>
    <property type="match status" value="1"/>
</dbReference>
<keyword evidence="2" id="KW-0812">Transmembrane</keyword>
<dbReference type="PROSITE" id="PS00420">
    <property type="entry name" value="SRCR_1"/>
    <property type="match status" value="1"/>
</dbReference>
<dbReference type="GO" id="GO:0016020">
    <property type="term" value="C:membrane"/>
    <property type="evidence" value="ECO:0007669"/>
    <property type="project" value="UniProtKB-SubCell"/>
</dbReference>
<evidence type="ECO:0000256" key="4">
    <source>
        <dbReference type="ARBA" id="ARBA00022737"/>
    </source>
</evidence>
<feature type="region of interest" description="Disordered" evidence="10">
    <location>
        <begin position="722"/>
        <end position="751"/>
    </location>
</feature>
<proteinExistence type="predicted"/>
<feature type="domain" description="Kazal-like" evidence="13">
    <location>
        <begin position="30"/>
        <end position="74"/>
    </location>
</feature>
<dbReference type="InterPro" id="IPR036772">
    <property type="entry name" value="SRCR-like_dom_sf"/>
</dbReference>
<feature type="region of interest" description="Disordered" evidence="10">
    <location>
        <begin position="105"/>
        <end position="134"/>
    </location>
</feature>
<feature type="domain" description="SRCR" evidence="12">
    <location>
        <begin position="911"/>
        <end position="1046"/>
    </location>
</feature>
<protein>
    <submittedName>
        <fullName evidence="14">Uncharacterized protein</fullName>
    </submittedName>
</protein>
<keyword evidence="3 11" id="KW-0732">Signal</keyword>
<evidence type="ECO:0000256" key="11">
    <source>
        <dbReference type="SAM" id="SignalP"/>
    </source>
</evidence>
<feature type="compositionally biased region" description="Polar residues" evidence="10">
    <location>
        <begin position="737"/>
        <end position="751"/>
    </location>
</feature>
<gene>
    <name evidence="14" type="ORF">Vafri_10969</name>
</gene>
<keyword evidence="5" id="KW-1133">Transmembrane helix</keyword>
<dbReference type="PROSITE" id="PS51465">
    <property type="entry name" value="KAZAL_2"/>
    <property type="match status" value="1"/>
</dbReference>
<evidence type="ECO:0000256" key="5">
    <source>
        <dbReference type="ARBA" id="ARBA00022989"/>
    </source>
</evidence>
<dbReference type="PANTHER" id="PTHR19331:SF465">
    <property type="entry name" value="EGG PEPTIDE SPERACT RECEPTOR"/>
    <property type="match status" value="1"/>
</dbReference>
<dbReference type="FunFam" id="3.10.250.10:FF:000016">
    <property type="entry name" value="Scavenger receptor cysteine-rich protein type 12"/>
    <property type="match status" value="1"/>
</dbReference>
<dbReference type="Pfam" id="PF00530">
    <property type="entry name" value="SRCR"/>
    <property type="match status" value="5"/>
</dbReference>
<dbReference type="InterPro" id="IPR043504">
    <property type="entry name" value="Peptidase_S1_PA_chymotrypsin"/>
</dbReference>
<feature type="region of interest" description="Disordered" evidence="10">
    <location>
        <begin position="558"/>
        <end position="667"/>
    </location>
</feature>
<evidence type="ECO:0000256" key="1">
    <source>
        <dbReference type="ARBA" id="ARBA00004167"/>
    </source>
</evidence>
<dbReference type="InterPro" id="IPR018114">
    <property type="entry name" value="TRYPSIN_HIS"/>
</dbReference>
<feature type="region of interest" description="Disordered" evidence="10">
    <location>
        <begin position="293"/>
        <end position="324"/>
    </location>
</feature>
<evidence type="ECO:0000256" key="10">
    <source>
        <dbReference type="SAM" id="MobiDB-lite"/>
    </source>
</evidence>
<dbReference type="Gene3D" id="2.40.10.10">
    <property type="entry name" value="Trypsin-like serine proteases"/>
    <property type="match status" value="2"/>
</dbReference>
<feature type="region of interest" description="Disordered" evidence="10">
    <location>
        <begin position="1311"/>
        <end position="1354"/>
    </location>
</feature>
<dbReference type="FunFam" id="3.10.250.10:FF:000001">
    <property type="entry name" value="Lysyl oxidase 4 isoform X1"/>
    <property type="match status" value="1"/>
</dbReference>
<keyword evidence="15" id="KW-1185">Reference proteome</keyword>
<dbReference type="FunFam" id="3.10.250.10:FF:000007">
    <property type="entry name" value="Soluble scavenger receptor cysteine-rich domain-containing protein SSC5D"/>
    <property type="match status" value="1"/>
</dbReference>
<feature type="compositionally biased region" description="Pro residues" evidence="10">
    <location>
        <begin position="1314"/>
        <end position="1351"/>
    </location>
</feature>
<evidence type="ECO:0000256" key="3">
    <source>
        <dbReference type="ARBA" id="ARBA00022729"/>
    </source>
</evidence>
<dbReference type="GO" id="GO:0006508">
    <property type="term" value="P:proteolysis"/>
    <property type="evidence" value="ECO:0007669"/>
    <property type="project" value="InterPro"/>
</dbReference>
<evidence type="ECO:0000256" key="6">
    <source>
        <dbReference type="ARBA" id="ARBA00023136"/>
    </source>
</evidence>
<keyword evidence="4" id="KW-0677">Repeat</keyword>
<dbReference type="InterPro" id="IPR001190">
    <property type="entry name" value="SRCR"/>
</dbReference>
<comment type="caution">
    <text evidence="14">The sequence shown here is derived from an EMBL/GenBank/DDBJ whole genome shotgun (WGS) entry which is preliminary data.</text>
</comment>
<dbReference type="Gene3D" id="3.10.250.10">
    <property type="entry name" value="SRCR-like domain"/>
    <property type="match status" value="5"/>
</dbReference>
<evidence type="ECO:0000256" key="7">
    <source>
        <dbReference type="ARBA" id="ARBA00023157"/>
    </source>
</evidence>
<dbReference type="SUPFAM" id="SSF50494">
    <property type="entry name" value="Trypsin-like serine proteases"/>
    <property type="match status" value="1"/>
</dbReference>
<dbReference type="InterPro" id="IPR009003">
    <property type="entry name" value="Peptidase_S1_PA"/>
</dbReference>
<sequence length="1481" mass="156551">MMRWANCLAAGLLLVLSVVTASSAQRTLAPKRAWSCHDCPVEIAPVCVNGITYQHPCLAECQTDQLGVEGPCEGDDLLPRWVYGVAATAASPTADTTATPTVTAASIQSGGSRTASNAMSKRSAVPSPSATTFRRRKHRAADLKRFKSDGFVYVGSLALRSRPSADWDPAKLGFSMRGSPGDSASGAADTAASADALLDKLQVRAIRYTLDTGALFMEASPRPARLPRVHKRTLLESEAETEAEDLSGSGSGGGGEDRAGWTDGSGDASLAAADAAKAEAVAEAAVAEAKQPSDIIVESRAAEGSDEAEDRPQGQRQRRHLQDTRWRVSNSTVYPYSAMGILLYNENTSYGLRYHCSATFITPWDVLTAAHCVWDFGSYTGFVNFRIYPGLSAGGSSLSDAITPSTPMYTAEYVTFYRTESMDKSYPDQSASVNYFDIAVIRVKTPHTSWLGIKYDCARSSYPKTLACGYSENTWAAQCDQCFLTTSQCRPMWLMYSYCYSRKGQSGMAALDLNDMRVLGVLSGGPGDVWQYSFWTPIDAFHFNNLIRWIWQPVPPPSPRRPPPNFPVTAFLRPAPGTRPPPRRPPPPLPPSPAVKRSPPPVLSSPLPPPPSRVPRPPSPRPPAPRSPTPPPPGSLRTILPPPPLGSTRLVVDPSPNSFNLDLDPTKPGVYGSTSPWMATAAPPTMDLKLTTTASKPTTVAAAGAAGVVSMQETTSLGPLVAQASSSSGYEGANAPPESSSGIRSSLTSVTPSFSGSSQSVFLPQQIGAACKDGQLRLMDGLNSWSGRVEICKNSTWGTICDIGWTWDDARVACRQLGYTAGGEAVKGGWFAAAASSVPMHYGDITCLGNEGMLAECAQNTAIDSTCDRRTSAGLICENPAVTSPPPASGSTNGSNNWQPGDYPCAQEGTIRLVASVGAPTASNRTLPAVVKARGRVEVCSAGQWGSVCDDGWDNNDAIVVCKQLKYTTGWALTRSAPPSAVSLPPPSSVFDTSLQALAPGPLNMSIWLSNVDCTGTETSLMSCKRRSSLGRTACTHQEDAGVVCFDAPAPTAPAQPPPPECSEDGALRLVPLTGQPKGTGRLEVCYSGRYGLVCDDTFGLPEARVACRQLGYLYGRPMGPPNFAVTGDPGPGAFFWIENVNCADGVLPGWFRRLTQCLFAGWGGNTCDPQRQAVGLICSNDSAILAPSPPRPPRPPSPLRCNGLGSVRLVGGTSNSSGRVEVCSTSGLWGTVCDNGWGNTDATVACRELGFSTGVVLTAGSFPVGSAEQDVLLSDVNCTGPESRLTACSSRNAAFLPSCADHKRDAGAMCINLPPPPPNPPRPRPNLPPLPPNFPRPPPPRSPPPLPPRPNATCDVEGAIQIVTATGAVRTSIPAVGRLEICHNKEWGAYCNQYDDPSYSWDDISAQVVCHQLNGGAFATVAEALDTSDAGVPPLPGGMRFWRYNVICDIYQTVATCSGSGWGAIPSSCKASSVAGVRCK</sequence>
<dbReference type="PRINTS" id="PR01217">
    <property type="entry name" value="PRICHEXTENSN"/>
</dbReference>
<feature type="domain" description="SRCR" evidence="12">
    <location>
        <begin position="1361"/>
        <end position="1481"/>
    </location>
</feature>
<dbReference type="GO" id="GO:0004252">
    <property type="term" value="F:serine-type endopeptidase activity"/>
    <property type="evidence" value="ECO:0007669"/>
    <property type="project" value="InterPro"/>
</dbReference>
<keyword evidence="7" id="KW-1015">Disulfide bond</keyword>
<evidence type="ECO:0000259" key="12">
    <source>
        <dbReference type="PROSITE" id="PS50287"/>
    </source>
</evidence>
<name>A0A8J4F2W0_9CHLO</name>
<dbReference type="InterPro" id="IPR002350">
    <property type="entry name" value="Kazal_dom"/>
</dbReference>
<dbReference type="PANTHER" id="PTHR19331">
    <property type="entry name" value="SCAVENGER RECEPTOR DOMAIN-CONTAINING"/>
    <property type="match status" value="1"/>
</dbReference>
<keyword evidence="9" id="KW-0325">Glycoprotein</keyword>
<keyword evidence="6" id="KW-0472">Membrane</keyword>
<evidence type="ECO:0000256" key="9">
    <source>
        <dbReference type="ARBA" id="ARBA00023180"/>
    </source>
</evidence>
<dbReference type="EMBL" id="BNCO01000021">
    <property type="protein sequence ID" value="GIL55406.1"/>
    <property type="molecule type" value="Genomic_DNA"/>
</dbReference>
<feature type="chain" id="PRO_5035207536" evidence="11">
    <location>
        <begin position="25"/>
        <end position="1481"/>
    </location>
</feature>
<dbReference type="PROSITE" id="PS50287">
    <property type="entry name" value="SRCR_2"/>
    <property type="match status" value="5"/>
</dbReference>
<evidence type="ECO:0000313" key="15">
    <source>
        <dbReference type="Proteomes" id="UP000747399"/>
    </source>
</evidence>
<dbReference type="SUPFAM" id="SSF56487">
    <property type="entry name" value="SRCR-like"/>
    <property type="match status" value="5"/>
</dbReference>
<evidence type="ECO:0000313" key="14">
    <source>
        <dbReference type="EMBL" id="GIL55406.1"/>
    </source>
</evidence>
<feature type="region of interest" description="Disordered" evidence="10">
    <location>
        <begin position="234"/>
        <end position="267"/>
    </location>
</feature>
<dbReference type="PRINTS" id="PR00258">
    <property type="entry name" value="SPERACTRCPTR"/>
</dbReference>
<feature type="domain" description="SRCR" evidence="12">
    <location>
        <begin position="776"/>
        <end position="878"/>
    </location>
</feature>
<feature type="signal peptide" evidence="11">
    <location>
        <begin position="1"/>
        <end position="24"/>
    </location>
</feature>